<organism evidence="7">
    <name type="scientific">Vibrio vulnificus</name>
    <dbReference type="NCBI Taxonomy" id="672"/>
    <lineage>
        <taxon>Bacteria</taxon>
        <taxon>Pseudomonadati</taxon>
        <taxon>Pseudomonadota</taxon>
        <taxon>Gammaproteobacteria</taxon>
        <taxon>Vibrionales</taxon>
        <taxon>Vibrionaceae</taxon>
        <taxon>Vibrio</taxon>
    </lineage>
</organism>
<comment type="caution">
    <text evidence="7">The sequence shown here is derived from an EMBL/GenBank/DDBJ whole genome shotgun (WGS) entry which is preliminary data.</text>
</comment>
<dbReference type="Gene3D" id="1.10.1740.10">
    <property type="match status" value="1"/>
</dbReference>
<dbReference type="NCBIfam" id="TIGR02937">
    <property type="entry name" value="sigma70-ECF"/>
    <property type="match status" value="1"/>
</dbReference>
<dbReference type="Pfam" id="PF04542">
    <property type="entry name" value="Sigma70_r2"/>
    <property type="match status" value="1"/>
</dbReference>
<evidence type="ECO:0000259" key="6">
    <source>
        <dbReference type="Pfam" id="PF04545"/>
    </source>
</evidence>
<feature type="domain" description="RNA polymerase sigma-70 region 4" evidence="6">
    <location>
        <begin position="182"/>
        <end position="230"/>
    </location>
</feature>
<keyword evidence="3" id="KW-0238">DNA-binding</keyword>
<evidence type="ECO:0000256" key="2">
    <source>
        <dbReference type="ARBA" id="ARBA00023082"/>
    </source>
</evidence>
<proteinExistence type="predicted"/>
<dbReference type="Proteomes" id="UP000863257">
    <property type="component" value="Unassembled WGS sequence"/>
</dbReference>
<dbReference type="Pfam" id="PF04545">
    <property type="entry name" value="Sigma70_r4"/>
    <property type="match status" value="1"/>
</dbReference>
<dbReference type="GO" id="GO:0006352">
    <property type="term" value="P:DNA-templated transcription initiation"/>
    <property type="evidence" value="ECO:0007669"/>
    <property type="project" value="InterPro"/>
</dbReference>
<dbReference type="GO" id="GO:0003677">
    <property type="term" value="F:DNA binding"/>
    <property type="evidence" value="ECO:0007669"/>
    <property type="project" value="UniProtKB-KW"/>
</dbReference>
<evidence type="ECO:0000259" key="5">
    <source>
        <dbReference type="Pfam" id="PF04542"/>
    </source>
</evidence>
<dbReference type="InterPro" id="IPR000943">
    <property type="entry name" value="RNA_pol_sigma70"/>
</dbReference>
<evidence type="ECO:0000256" key="4">
    <source>
        <dbReference type="ARBA" id="ARBA00023163"/>
    </source>
</evidence>
<dbReference type="EMBL" id="DACRBY010000017">
    <property type="protein sequence ID" value="HAS8540945.1"/>
    <property type="molecule type" value="Genomic_DNA"/>
</dbReference>
<dbReference type="GO" id="GO:0016987">
    <property type="term" value="F:sigma factor activity"/>
    <property type="evidence" value="ECO:0007669"/>
    <property type="project" value="UniProtKB-KW"/>
</dbReference>
<dbReference type="Gene3D" id="1.20.140.160">
    <property type="match status" value="1"/>
</dbReference>
<reference evidence="7" key="2">
    <citation type="submission" date="2019-01" db="EMBL/GenBank/DDBJ databases">
        <authorList>
            <consortium name="NCBI Pathogen Detection Project"/>
        </authorList>
    </citation>
    <scope>NUCLEOTIDE SEQUENCE</scope>
    <source>
        <strain evidence="7">BCW_3452</strain>
    </source>
</reference>
<reference evidence="7" key="1">
    <citation type="journal article" date="2018" name="Genome Biol.">
        <title>SKESA: strategic k-mer extension for scrupulous assemblies.</title>
        <authorList>
            <person name="Souvorov A."/>
            <person name="Agarwala R."/>
            <person name="Lipman D.J."/>
        </authorList>
    </citation>
    <scope>NUCLEOTIDE SEQUENCE</scope>
    <source>
        <strain evidence="7">BCW_3452</strain>
    </source>
</reference>
<dbReference type="InterPro" id="IPR007630">
    <property type="entry name" value="RNA_pol_sigma70_r4"/>
</dbReference>
<dbReference type="InterPro" id="IPR013325">
    <property type="entry name" value="RNA_pol_sigma_r2"/>
</dbReference>
<dbReference type="InterPro" id="IPR007627">
    <property type="entry name" value="RNA_pol_sigma70_r2"/>
</dbReference>
<evidence type="ECO:0000256" key="3">
    <source>
        <dbReference type="ARBA" id="ARBA00023125"/>
    </source>
</evidence>
<dbReference type="InterPro" id="IPR013324">
    <property type="entry name" value="RNA_pol_sigma_r3/r4-like"/>
</dbReference>
<gene>
    <name evidence="7" type="ORF">I7730_14235</name>
</gene>
<evidence type="ECO:0000256" key="1">
    <source>
        <dbReference type="ARBA" id="ARBA00023015"/>
    </source>
</evidence>
<keyword evidence="2" id="KW-0731">Sigma factor</keyword>
<evidence type="ECO:0000313" key="7">
    <source>
        <dbReference type="EMBL" id="HAS8540945.1"/>
    </source>
</evidence>
<dbReference type="SUPFAM" id="SSF88659">
    <property type="entry name" value="Sigma3 and sigma4 domains of RNA polymerase sigma factors"/>
    <property type="match status" value="2"/>
</dbReference>
<dbReference type="SUPFAM" id="SSF88946">
    <property type="entry name" value="Sigma2 domain of RNA polymerase sigma factors"/>
    <property type="match status" value="1"/>
</dbReference>
<dbReference type="PRINTS" id="PR00046">
    <property type="entry name" value="SIGMA70FCT"/>
</dbReference>
<dbReference type="InterPro" id="IPR014284">
    <property type="entry name" value="RNA_pol_sigma-70_dom"/>
</dbReference>
<name>A0A8H9N193_VIBVL</name>
<dbReference type="PANTHER" id="PTHR30385">
    <property type="entry name" value="SIGMA FACTOR F FLAGELLAR"/>
    <property type="match status" value="1"/>
</dbReference>
<keyword evidence="1" id="KW-0805">Transcription regulation</keyword>
<keyword evidence="4" id="KW-0804">Transcription</keyword>
<protein>
    <submittedName>
        <fullName evidence="7">Sigma-70 family RNA polymerase sigma factor</fullName>
    </submittedName>
</protein>
<sequence length="234" mass="26908">MKRHLSQVKTDKELTENFEEHRAFVRKTLGSLLRVHGFVITKEDQEDLIQIGLIALLGKLREFDSSKGVPFYGFAKQRVSGAIMDELRKSSTIPRRQHKFFKEYSAFKNQVAIEGRQPTIEEAAQKLGVDVDIMSSMLLQWESRNEVSIDDEDNSLPEIFDGNSNPEALFGNEELYQQIGIAIQDLEHREQIVLSLYYDGEMTLTEMAKRMGLSETRLSQIKNNAIRKIRSQIL</sequence>
<accession>A0A8H9N193</accession>
<dbReference type="AlphaFoldDB" id="A0A8H9N193"/>
<feature type="domain" description="RNA polymerase sigma-70 region 2" evidence="5">
    <location>
        <begin position="19"/>
        <end position="90"/>
    </location>
</feature>